<protein>
    <recommendedName>
        <fullName evidence="4">Lipoprotein</fullName>
    </recommendedName>
</protein>
<name>A0ABT4W570_9RHOB</name>
<keyword evidence="1" id="KW-0732">Signal</keyword>
<keyword evidence="3" id="KW-1185">Reference proteome</keyword>
<gene>
    <name evidence="2" type="ORF">O2N63_16110</name>
</gene>
<dbReference type="RefSeq" id="WP_271055327.1">
    <property type="nucleotide sequence ID" value="NZ_JAQIIO010000012.1"/>
</dbReference>
<reference evidence="2 3" key="1">
    <citation type="submission" date="2023-01" db="EMBL/GenBank/DDBJ databases">
        <authorList>
            <person name="Yoon J.-W."/>
        </authorList>
    </citation>
    <scope>NUCLEOTIDE SEQUENCE [LARGE SCALE GENOMIC DNA]</scope>
    <source>
        <strain evidence="2 3">KMU-50</strain>
    </source>
</reference>
<evidence type="ECO:0000313" key="3">
    <source>
        <dbReference type="Proteomes" id="UP001528040"/>
    </source>
</evidence>
<sequence>MKLWMVTAGMSLLVLSACMSGSEMSEGAMEEPTATSVLIGKRIVTGDNYFSFNEDGTMGGMMRGEAVSGSYTATANEICSTYTAPEMLTGREYCSTPVYSGDTVVFNRRDGTTSPVYTIEG</sequence>
<proteinExistence type="predicted"/>
<evidence type="ECO:0000313" key="2">
    <source>
        <dbReference type="EMBL" id="MDA5095615.1"/>
    </source>
</evidence>
<feature type="signal peptide" evidence="1">
    <location>
        <begin position="1"/>
        <end position="25"/>
    </location>
</feature>
<organism evidence="2 3">
    <name type="scientific">Aliiroseovarius salicola</name>
    <dbReference type="NCBI Taxonomy" id="3009082"/>
    <lineage>
        <taxon>Bacteria</taxon>
        <taxon>Pseudomonadati</taxon>
        <taxon>Pseudomonadota</taxon>
        <taxon>Alphaproteobacteria</taxon>
        <taxon>Rhodobacterales</taxon>
        <taxon>Paracoccaceae</taxon>
        <taxon>Aliiroseovarius</taxon>
    </lineage>
</organism>
<accession>A0ABT4W570</accession>
<dbReference type="EMBL" id="JAQIIO010000012">
    <property type="protein sequence ID" value="MDA5095615.1"/>
    <property type="molecule type" value="Genomic_DNA"/>
</dbReference>
<dbReference type="PROSITE" id="PS51257">
    <property type="entry name" value="PROKAR_LIPOPROTEIN"/>
    <property type="match status" value="1"/>
</dbReference>
<evidence type="ECO:0000256" key="1">
    <source>
        <dbReference type="SAM" id="SignalP"/>
    </source>
</evidence>
<dbReference type="Proteomes" id="UP001528040">
    <property type="component" value="Unassembled WGS sequence"/>
</dbReference>
<feature type="chain" id="PRO_5045997059" description="Lipoprotein" evidence="1">
    <location>
        <begin position="26"/>
        <end position="121"/>
    </location>
</feature>
<evidence type="ECO:0008006" key="4">
    <source>
        <dbReference type="Google" id="ProtNLM"/>
    </source>
</evidence>
<comment type="caution">
    <text evidence="2">The sequence shown here is derived from an EMBL/GenBank/DDBJ whole genome shotgun (WGS) entry which is preliminary data.</text>
</comment>